<sequence>MAPHFVFLFFFLFLCSPHKINSCTCTLDFGQFPYEAHSECFDITAGSFQFIGMDSCCSSALQSVLKAIALKSNRSRSIFLESAEAQNCSSTFQNYHPKTHLAKCNLQDFISSSTPNLCSNNIDSIRYLIGNERFNAFQSNCKGLSFINYTDDACYNFVQAYRQSLQVLKNSDSSNGERCPEALLVSLASSDVNSPNRVQGTLSCLWNEIKLPWPKQKHNKVVGNLLGSKKVPATVIVAVTLVILVPVLYKLTKKHLQYASEKDIENLSVIALRKELEEESKSAFNSHKMKYPKQPMGLIIPT</sequence>
<feature type="chain" id="PRO_5042196303" evidence="2">
    <location>
        <begin position="23"/>
        <end position="302"/>
    </location>
</feature>
<keyword evidence="4" id="KW-0675">Receptor</keyword>
<dbReference type="Proteomes" id="UP001163823">
    <property type="component" value="Chromosome 9"/>
</dbReference>
<organism evidence="4 5">
    <name type="scientific">Quillaja saponaria</name>
    <name type="common">Soap bark tree</name>
    <dbReference type="NCBI Taxonomy" id="32244"/>
    <lineage>
        <taxon>Eukaryota</taxon>
        <taxon>Viridiplantae</taxon>
        <taxon>Streptophyta</taxon>
        <taxon>Embryophyta</taxon>
        <taxon>Tracheophyta</taxon>
        <taxon>Spermatophyta</taxon>
        <taxon>Magnoliopsida</taxon>
        <taxon>eudicotyledons</taxon>
        <taxon>Gunneridae</taxon>
        <taxon>Pentapetalae</taxon>
        <taxon>rosids</taxon>
        <taxon>fabids</taxon>
        <taxon>Fabales</taxon>
        <taxon>Quillajaceae</taxon>
        <taxon>Quillaja</taxon>
    </lineage>
</organism>
<feature type="transmembrane region" description="Helical" evidence="1">
    <location>
        <begin position="231"/>
        <end position="249"/>
    </location>
</feature>
<keyword evidence="1" id="KW-1133">Transmembrane helix</keyword>
<reference evidence="4" key="1">
    <citation type="journal article" date="2023" name="Science">
        <title>Elucidation of the pathway for biosynthesis of saponin adjuvants from the soapbark tree.</title>
        <authorList>
            <person name="Reed J."/>
            <person name="Orme A."/>
            <person name="El-Demerdash A."/>
            <person name="Owen C."/>
            <person name="Martin L.B.B."/>
            <person name="Misra R.C."/>
            <person name="Kikuchi S."/>
            <person name="Rejzek M."/>
            <person name="Martin A.C."/>
            <person name="Harkess A."/>
            <person name="Leebens-Mack J."/>
            <person name="Louveau T."/>
            <person name="Stephenson M.J."/>
            <person name="Osbourn A."/>
        </authorList>
    </citation>
    <scope>NUCLEOTIDE SEQUENCE</scope>
    <source>
        <strain evidence="4">S10</strain>
    </source>
</reference>
<feature type="signal peptide" evidence="2">
    <location>
        <begin position="1"/>
        <end position="22"/>
    </location>
</feature>
<proteinExistence type="predicted"/>
<keyword evidence="4" id="KW-0418">Kinase</keyword>
<dbReference type="Pfam" id="PF19160">
    <property type="entry name" value="SPARK"/>
    <property type="match status" value="1"/>
</dbReference>
<keyword evidence="1" id="KW-0812">Transmembrane</keyword>
<evidence type="ECO:0000256" key="2">
    <source>
        <dbReference type="SAM" id="SignalP"/>
    </source>
</evidence>
<feature type="domain" description="SPARK" evidence="3">
    <location>
        <begin position="22"/>
        <end position="175"/>
    </location>
</feature>
<keyword evidence="2" id="KW-0732">Signal</keyword>
<evidence type="ECO:0000313" key="5">
    <source>
        <dbReference type="Proteomes" id="UP001163823"/>
    </source>
</evidence>
<gene>
    <name evidence="4" type="ORF">O6P43_022186</name>
</gene>
<dbReference type="EMBL" id="JARAOO010000009">
    <property type="protein sequence ID" value="KAJ7955631.1"/>
    <property type="molecule type" value="Genomic_DNA"/>
</dbReference>
<dbReference type="InterPro" id="IPR043891">
    <property type="entry name" value="SPARK"/>
</dbReference>
<keyword evidence="1" id="KW-0472">Membrane</keyword>
<name>A0AAD7PHA5_QUISA</name>
<evidence type="ECO:0000259" key="3">
    <source>
        <dbReference type="Pfam" id="PF19160"/>
    </source>
</evidence>
<evidence type="ECO:0000256" key="1">
    <source>
        <dbReference type="SAM" id="Phobius"/>
    </source>
</evidence>
<evidence type="ECO:0000313" key="4">
    <source>
        <dbReference type="EMBL" id="KAJ7955631.1"/>
    </source>
</evidence>
<dbReference type="AlphaFoldDB" id="A0AAD7PHA5"/>
<dbReference type="KEGG" id="qsa:O6P43_022186"/>
<protein>
    <submittedName>
        <fullName evidence="4">Proline-rich receptor-like protein kinase PERK15</fullName>
    </submittedName>
</protein>
<accession>A0AAD7PHA5</accession>
<keyword evidence="5" id="KW-1185">Reference proteome</keyword>
<keyword evidence="4" id="KW-0808">Transferase</keyword>
<comment type="caution">
    <text evidence="4">The sequence shown here is derived from an EMBL/GenBank/DDBJ whole genome shotgun (WGS) entry which is preliminary data.</text>
</comment>
<dbReference type="GO" id="GO:0016301">
    <property type="term" value="F:kinase activity"/>
    <property type="evidence" value="ECO:0007669"/>
    <property type="project" value="UniProtKB-KW"/>
</dbReference>